<dbReference type="InterPro" id="IPR027417">
    <property type="entry name" value="P-loop_NTPase"/>
</dbReference>
<dbReference type="SUPFAM" id="SSF52540">
    <property type="entry name" value="P-loop containing nucleoside triphosphate hydrolases"/>
    <property type="match status" value="1"/>
</dbReference>
<reference evidence="7" key="1">
    <citation type="journal article" date="2022" name="bioRxiv">
        <title>Genomics of Preaxostyla Flagellates Illuminates Evolutionary Transitions and the Path Towards Mitochondrial Loss.</title>
        <authorList>
            <person name="Novak L.V.F."/>
            <person name="Treitli S.C."/>
            <person name="Pyrih J."/>
            <person name="Halakuc P."/>
            <person name="Pipaliya S.V."/>
            <person name="Vacek V."/>
            <person name="Brzon O."/>
            <person name="Soukal P."/>
            <person name="Eme L."/>
            <person name="Dacks J.B."/>
            <person name="Karnkowska A."/>
            <person name="Elias M."/>
            <person name="Hampl V."/>
        </authorList>
    </citation>
    <scope>NUCLEOTIDE SEQUENCE</scope>
    <source>
        <strain evidence="7">RCP-MX</strain>
    </source>
</reference>
<protein>
    <recommendedName>
        <fullName evidence="5">GPN-loop GTPase 2</fullName>
    </recommendedName>
</protein>
<dbReference type="PANTHER" id="PTHR21231:SF3">
    <property type="entry name" value="GPN-LOOP GTPASE 2"/>
    <property type="match status" value="1"/>
</dbReference>
<evidence type="ECO:0000313" key="7">
    <source>
        <dbReference type="EMBL" id="KAJ4460141.1"/>
    </source>
</evidence>
<evidence type="ECO:0000256" key="5">
    <source>
        <dbReference type="RuleBase" id="RU365059"/>
    </source>
</evidence>
<evidence type="ECO:0000313" key="8">
    <source>
        <dbReference type="Proteomes" id="UP001141327"/>
    </source>
</evidence>
<evidence type="ECO:0000256" key="2">
    <source>
        <dbReference type="ARBA" id="ARBA00022741"/>
    </source>
</evidence>
<dbReference type="CDD" id="cd17871">
    <property type="entry name" value="GPN2"/>
    <property type="match status" value="1"/>
</dbReference>
<evidence type="ECO:0000256" key="1">
    <source>
        <dbReference type="ARBA" id="ARBA00005290"/>
    </source>
</evidence>
<name>A0ABQ8UQ39_9EUKA</name>
<dbReference type="InterPro" id="IPR030231">
    <property type="entry name" value="Gpn2"/>
</dbReference>
<comment type="subunit">
    <text evidence="5">Binds to RNA polymerase II (RNAPII).</text>
</comment>
<accession>A0ABQ8UQ39</accession>
<keyword evidence="3 5" id="KW-0378">Hydrolase</keyword>
<evidence type="ECO:0000256" key="3">
    <source>
        <dbReference type="ARBA" id="ARBA00022801"/>
    </source>
</evidence>
<dbReference type="EMBL" id="JAPMOS010000015">
    <property type="protein sequence ID" value="KAJ4460141.1"/>
    <property type="molecule type" value="Genomic_DNA"/>
</dbReference>
<feature type="compositionally biased region" description="Pro residues" evidence="6">
    <location>
        <begin position="343"/>
        <end position="354"/>
    </location>
</feature>
<keyword evidence="4 5" id="KW-0342">GTP-binding</keyword>
<proteinExistence type="inferred from homology"/>
<sequence length="395" mass="42732">MSFGQLVVGPPGAGKTTYCNGISQFLEGIGRKTAIINLDPANDHLPYPCSVDIKDLVSLQEVMEKMELGPNGGLVYCMEYLEANIDWLEEALLKLPGTYLLFDLPGQVELYTHHGVLPRLCTRLQKQFHIQLVCVHLVDSFHTSDSARFVSAMLLSLSAMLLMGLPHVNVLSKVDLLGRYGAPPLPLEYYTDLPKVEPLLRALNQEQGVGRYKALNKRLATLVQDFSLVGFHPLCITDKDSVAALMSVIDKTGGYVFGACMEDNEAVLNAAAGETGWAHDRAAAVQDKYLPTDEEKLLRDLRSAADEGMRQRQGHGRPPHCPPAPQPTTTTPTSAQGARADAAPPPARPSPATLPPEAQVLPVPRGRAICVLDAKPPPGGGETPIPAPKSFLDLE</sequence>
<comment type="function">
    <text evidence="5">Small GTPase required for proper localization of RNA polymerase II and III (RNAPII and RNAPIII). May act at an RNAP assembly step prior to nuclear import.</text>
</comment>
<dbReference type="Gene3D" id="3.40.50.300">
    <property type="entry name" value="P-loop containing nucleotide triphosphate hydrolases"/>
    <property type="match status" value="1"/>
</dbReference>
<dbReference type="PANTHER" id="PTHR21231">
    <property type="entry name" value="XPA-BINDING PROTEIN 1-RELATED"/>
    <property type="match status" value="1"/>
</dbReference>
<feature type="compositionally biased region" description="Low complexity" evidence="6">
    <location>
        <begin position="327"/>
        <end position="342"/>
    </location>
</feature>
<comment type="caution">
    <text evidence="7">The sequence shown here is derived from an EMBL/GenBank/DDBJ whole genome shotgun (WGS) entry which is preliminary data.</text>
</comment>
<keyword evidence="8" id="KW-1185">Reference proteome</keyword>
<feature type="region of interest" description="Disordered" evidence="6">
    <location>
        <begin position="305"/>
        <end position="395"/>
    </location>
</feature>
<organism evidence="7 8">
    <name type="scientific">Paratrimastix pyriformis</name>
    <dbReference type="NCBI Taxonomy" id="342808"/>
    <lineage>
        <taxon>Eukaryota</taxon>
        <taxon>Metamonada</taxon>
        <taxon>Preaxostyla</taxon>
        <taxon>Paratrimastigidae</taxon>
        <taxon>Paratrimastix</taxon>
    </lineage>
</organism>
<evidence type="ECO:0000256" key="6">
    <source>
        <dbReference type="SAM" id="MobiDB-lite"/>
    </source>
</evidence>
<keyword evidence="2 5" id="KW-0547">Nucleotide-binding</keyword>
<dbReference type="InterPro" id="IPR004130">
    <property type="entry name" value="Gpn"/>
</dbReference>
<dbReference type="Proteomes" id="UP001141327">
    <property type="component" value="Unassembled WGS sequence"/>
</dbReference>
<evidence type="ECO:0000256" key="4">
    <source>
        <dbReference type="ARBA" id="ARBA00023134"/>
    </source>
</evidence>
<dbReference type="Pfam" id="PF03029">
    <property type="entry name" value="ATP_bind_1"/>
    <property type="match status" value="1"/>
</dbReference>
<gene>
    <name evidence="7" type="ORF">PAPYR_3881</name>
</gene>
<comment type="similarity">
    <text evidence="1 5">Belongs to the GPN-loop GTPase family.</text>
</comment>